<dbReference type="InterPro" id="IPR001041">
    <property type="entry name" value="2Fe-2S_ferredoxin-type"/>
</dbReference>
<evidence type="ECO:0000256" key="4">
    <source>
        <dbReference type="ARBA" id="ARBA00022723"/>
    </source>
</evidence>
<dbReference type="InterPro" id="IPR050415">
    <property type="entry name" value="MRET"/>
</dbReference>
<dbReference type="Gene3D" id="2.40.30.10">
    <property type="entry name" value="Translation factors"/>
    <property type="match status" value="1"/>
</dbReference>
<dbReference type="EMBL" id="JBHUON010000009">
    <property type="protein sequence ID" value="MFD2864932.1"/>
    <property type="molecule type" value="Genomic_DNA"/>
</dbReference>
<organism evidence="11 12">
    <name type="scientific">Mucilaginibacter antarcticus</name>
    <dbReference type="NCBI Taxonomy" id="1855725"/>
    <lineage>
        <taxon>Bacteria</taxon>
        <taxon>Pseudomonadati</taxon>
        <taxon>Bacteroidota</taxon>
        <taxon>Sphingobacteriia</taxon>
        <taxon>Sphingobacteriales</taxon>
        <taxon>Sphingobacteriaceae</taxon>
        <taxon>Mucilaginibacter</taxon>
    </lineage>
</organism>
<name>A0ABW5XRW1_9SPHI</name>
<dbReference type="InterPro" id="IPR012675">
    <property type="entry name" value="Beta-grasp_dom_sf"/>
</dbReference>
<dbReference type="SUPFAM" id="SSF63380">
    <property type="entry name" value="Riboflavin synthase domain-like"/>
    <property type="match status" value="1"/>
</dbReference>
<dbReference type="Pfam" id="PF00111">
    <property type="entry name" value="Fer2"/>
    <property type="match status" value="1"/>
</dbReference>
<comment type="cofactor">
    <cofactor evidence="1">
        <name>FAD</name>
        <dbReference type="ChEBI" id="CHEBI:57692"/>
    </cofactor>
</comment>
<evidence type="ECO:0000256" key="3">
    <source>
        <dbReference type="ARBA" id="ARBA00022714"/>
    </source>
</evidence>
<dbReference type="InterPro" id="IPR039261">
    <property type="entry name" value="FNR_nucleotide-bd"/>
</dbReference>
<dbReference type="PROSITE" id="PS00197">
    <property type="entry name" value="2FE2S_FER_1"/>
    <property type="match status" value="1"/>
</dbReference>
<feature type="domain" description="FAD-binding FR-type" evidence="10">
    <location>
        <begin position="10"/>
        <end position="113"/>
    </location>
</feature>
<dbReference type="SUPFAM" id="SSF54292">
    <property type="entry name" value="2Fe-2S ferredoxin-like"/>
    <property type="match status" value="1"/>
</dbReference>
<dbReference type="SUPFAM" id="SSF52343">
    <property type="entry name" value="Ferredoxin reductase-like, C-terminal NADP-linked domain"/>
    <property type="match status" value="1"/>
</dbReference>
<evidence type="ECO:0000259" key="9">
    <source>
        <dbReference type="PROSITE" id="PS51085"/>
    </source>
</evidence>
<dbReference type="Pfam" id="PF00175">
    <property type="entry name" value="NAD_binding_1"/>
    <property type="match status" value="1"/>
</dbReference>
<evidence type="ECO:0000256" key="7">
    <source>
        <dbReference type="ARBA" id="ARBA00023004"/>
    </source>
</evidence>
<reference evidence="12" key="1">
    <citation type="journal article" date="2019" name="Int. J. Syst. Evol. Microbiol.">
        <title>The Global Catalogue of Microorganisms (GCM) 10K type strain sequencing project: providing services to taxonomists for standard genome sequencing and annotation.</title>
        <authorList>
            <consortium name="The Broad Institute Genomics Platform"/>
            <consortium name="The Broad Institute Genome Sequencing Center for Infectious Disease"/>
            <person name="Wu L."/>
            <person name="Ma J."/>
        </authorList>
    </citation>
    <scope>NUCLEOTIDE SEQUENCE [LARGE SCALE GENOMIC DNA]</scope>
    <source>
        <strain evidence="12">KCTC 52232</strain>
    </source>
</reference>
<dbReference type="CDD" id="cd00207">
    <property type="entry name" value="fer2"/>
    <property type="match status" value="1"/>
</dbReference>
<dbReference type="RefSeq" id="WP_377126314.1">
    <property type="nucleotide sequence ID" value="NZ_JBHUON010000009.1"/>
</dbReference>
<keyword evidence="2" id="KW-0285">Flavoprotein</keyword>
<comment type="caution">
    <text evidence="11">The sequence shown here is derived from an EMBL/GenBank/DDBJ whole genome shotgun (WGS) entry which is preliminary data.</text>
</comment>
<dbReference type="PANTHER" id="PTHR47354">
    <property type="entry name" value="NADH OXIDOREDUCTASE HCR"/>
    <property type="match status" value="1"/>
</dbReference>
<keyword evidence="4" id="KW-0479">Metal-binding</keyword>
<evidence type="ECO:0000313" key="11">
    <source>
        <dbReference type="EMBL" id="MFD2864932.1"/>
    </source>
</evidence>
<gene>
    <name evidence="11" type="ORF">ACFSYC_09575</name>
</gene>
<evidence type="ECO:0000256" key="5">
    <source>
        <dbReference type="ARBA" id="ARBA00022827"/>
    </source>
</evidence>
<accession>A0ABW5XRW1</accession>
<keyword evidence="7" id="KW-0408">Iron</keyword>
<evidence type="ECO:0000256" key="1">
    <source>
        <dbReference type="ARBA" id="ARBA00001974"/>
    </source>
</evidence>
<dbReference type="PROSITE" id="PS51384">
    <property type="entry name" value="FAD_FR"/>
    <property type="match status" value="1"/>
</dbReference>
<dbReference type="Gene3D" id="3.40.50.80">
    <property type="entry name" value="Nucleotide-binding domain of ferredoxin-NADP reductase (FNR) module"/>
    <property type="match status" value="1"/>
</dbReference>
<dbReference type="InterPro" id="IPR001433">
    <property type="entry name" value="OxRdtase_FAD/NAD-bd"/>
</dbReference>
<keyword evidence="12" id="KW-1185">Reference proteome</keyword>
<evidence type="ECO:0000256" key="2">
    <source>
        <dbReference type="ARBA" id="ARBA00022630"/>
    </source>
</evidence>
<keyword evidence="3" id="KW-0001">2Fe-2S</keyword>
<keyword evidence="8" id="KW-0411">Iron-sulfur</keyword>
<proteinExistence type="predicted"/>
<dbReference type="InterPro" id="IPR006058">
    <property type="entry name" value="2Fe2S_fd_BS"/>
</dbReference>
<dbReference type="InterPro" id="IPR017927">
    <property type="entry name" value="FAD-bd_FR_type"/>
</dbReference>
<evidence type="ECO:0000256" key="8">
    <source>
        <dbReference type="ARBA" id="ARBA00023014"/>
    </source>
</evidence>
<dbReference type="InterPro" id="IPR008333">
    <property type="entry name" value="Cbr1-like_FAD-bd_dom"/>
</dbReference>
<dbReference type="PANTHER" id="PTHR47354:SF8">
    <property type="entry name" value="1,2-PHENYLACETYL-COA EPOXIDASE, SUBUNIT E"/>
    <property type="match status" value="1"/>
</dbReference>
<sequence>MSSEKLCLNMVTCSLKLVEIKRETDDSITLCFKQPALKKIKYLAGQYITLIFKINGRRYCRPYSFSSAPGIDELLEITVKRVLNGVVSNHIHDSVKVGDTIIAMPPMGDFVYNDSTPVKHVYLWGVGSGVTPLVSIAKFLLYTVKDVNVTLIYGNKNFETTIFLEQINSFEEEFKSKFTCYHFHTKSFISDRYPNLIEGRISSNKVQEIIRKTSTDDSVHYICGPAGLKESVSSTLIKHGISDGAIFSEDFELVKDPKDFVDIITQDVSIIFEGTEYTIEIAKGKSILEAALDANIELPYSCQVGNCSSCIGQLLHGDLKTIGVEHRSELLSDEYLLCCSYPMTKNIKIKI</sequence>
<protein>
    <submittedName>
        <fullName evidence="11">Flavin reductase family protein</fullName>
    </submittedName>
</protein>
<evidence type="ECO:0000313" key="12">
    <source>
        <dbReference type="Proteomes" id="UP001597601"/>
    </source>
</evidence>
<dbReference type="PROSITE" id="PS51085">
    <property type="entry name" value="2FE2S_FER_2"/>
    <property type="match status" value="1"/>
</dbReference>
<keyword evidence="5" id="KW-0274">FAD</keyword>
<dbReference type="Proteomes" id="UP001597601">
    <property type="component" value="Unassembled WGS sequence"/>
</dbReference>
<feature type="domain" description="2Fe-2S ferredoxin-type" evidence="9">
    <location>
        <begin position="266"/>
        <end position="351"/>
    </location>
</feature>
<evidence type="ECO:0000259" key="10">
    <source>
        <dbReference type="PROSITE" id="PS51384"/>
    </source>
</evidence>
<dbReference type="Gene3D" id="3.10.20.30">
    <property type="match status" value="1"/>
</dbReference>
<dbReference type="Pfam" id="PF00970">
    <property type="entry name" value="FAD_binding_6"/>
    <property type="match status" value="1"/>
</dbReference>
<evidence type="ECO:0000256" key="6">
    <source>
        <dbReference type="ARBA" id="ARBA00023002"/>
    </source>
</evidence>
<dbReference type="InterPro" id="IPR036010">
    <property type="entry name" value="2Fe-2S_ferredoxin-like_sf"/>
</dbReference>
<dbReference type="InterPro" id="IPR017938">
    <property type="entry name" value="Riboflavin_synthase-like_b-brl"/>
</dbReference>
<keyword evidence="6" id="KW-0560">Oxidoreductase</keyword>